<evidence type="ECO:0000256" key="2">
    <source>
        <dbReference type="SAM" id="SignalP"/>
    </source>
</evidence>
<feature type="chain" id="PRO_5012230365" evidence="2">
    <location>
        <begin position="17"/>
        <end position="345"/>
    </location>
</feature>
<dbReference type="EMBL" id="FTOR01000006">
    <property type="protein sequence ID" value="SIT25845.1"/>
    <property type="molecule type" value="Genomic_DNA"/>
</dbReference>
<evidence type="ECO:0000313" key="4">
    <source>
        <dbReference type="Proteomes" id="UP000186917"/>
    </source>
</evidence>
<proteinExistence type="predicted"/>
<dbReference type="STRING" id="477680.SAMN05421788_106394"/>
<accession>A0A1N7QSF7</accession>
<keyword evidence="4" id="KW-1185">Reference proteome</keyword>
<gene>
    <name evidence="3" type="ORF">SAMN05421788_106394</name>
</gene>
<reference evidence="4" key="1">
    <citation type="submission" date="2017-01" db="EMBL/GenBank/DDBJ databases">
        <authorList>
            <person name="Varghese N."/>
            <person name="Submissions S."/>
        </authorList>
    </citation>
    <scope>NUCLEOTIDE SEQUENCE [LARGE SCALE GENOMIC DNA]</scope>
    <source>
        <strain evidence="4">DSM 21054</strain>
    </source>
</reference>
<evidence type="ECO:0000256" key="1">
    <source>
        <dbReference type="SAM" id="MobiDB-lite"/>
    </source>
</evidence>
<dbReference type="Proteomes" id="UP000186917">
    <property type="component" value="Unassembled WGS sequence"/>
</dbReference>
<evidence type="ECO:0000313" key="3">
    <source>
        <dbReference type="EMBL" id="SIT25845.1"/>
    </source>
</evidence>
<organism evidence="3 4">
    <name type="scientific">Filimonas lacunae</name>
    <dbReference type="NCBI Taxonomy" id="477680"/>
    <lineage>
        <taxon>Bacteria</taxon>
        <taxon>Pseudomonadati</taxon>
        <taxon>Bacteroidota</taxon>
        <taxon>Chitinophagia</taxon>
        <taxon>Chitinophagales</taxon>
        <taxon>Chitinophagaceae</taxon>
        <taxon>Filimonas</taxon>
    </lineage>
</organism>
<protein>
    <submittedName>
        <fullName evidence="3">Uncharacterized protein</fullName>
    </submittedName>
</protein>
<dbReference type="AlphaFoldDB" id="A0A1N7QSF7"/>
<feature type="signal peptide" evidence="2">
    <location>
        <begin position="1"/>
        <end position="16"/>
    </location>
</feature>
<name>A0A1N7QSF7_9BACT</name>
<feature type="region of interest" description="Disordered" evidence="1">
    <location>
        <begin position="164"/>
        <end position="189"/>
    </location>
</feature>
<sequence length="345" mass="38505">MVLLLFVLALPAFVTSQDLTGIWKGTFVEGIGALKQQYKYEVQIKQQPNKALSGVTYSYLNVVFYGKASLQGIYMDKAHNVLIKENKMLEVKSMGGMATACAMTCYLTWRKEGNEEIMEGTYTSENVIDKKPCGAGKVYLKKVTESDFYKEDFLLDGSKNKKPGMRIKPGAEANLLPSDNARTGKKPTTAPKIIRDSAHVILPADKDKLTLMDTVSAPVAVPEQVPVPSILKERESKLERTIKVNLPDITVKLYDNGDIDNDTVTVYHNNRPVLFKRRLDKNALEINIHATRQDKLHELVMVADNLGSVPPNTALMVITCGDKRYELSLSSDFKKSAKIIIEYEP</sequence>
<keyword evidence="2" id="KW-0732">Signal</keyword>